<keyword evidence="3" id="KW-1185">Reference proteome</keyword>
<organism evidence="2 3">
    <name type="scientific">Struthio camelus australis</name>
    <dbReference type="NCBI Taxonomy" id="441894"/>
    <lineage>
        <taxon>Eukaryota</taxon>
        <taxon>Metazoa</taxon>
        <taxon>Chordata</taxon>
        <taxon>Craniata</taxon>
        <taxon>Vertebrata</taxon>
        <taxon>Euteleostomi</taxon>
        <taxon>Archelosauria</taxon>
        <taxon>Archosauria</taxon>
        <taxon>Dinosauria</taxon>
        <taxon>Saurischia</taxon>
        <taxon>Theropoda</taxon>
        <taxon>Coelurosauria</taxon>
        <taxon>Aves</taxon>
        <taxon>Palaeognathae</taxon>
        <taxon>Struthioniformes</taxon>
        <taxon>Struthionidae</taxon>
        <taxon>Struthio</taxon>
    </lineage>
</organism>
<evidence type="ECO:0000256" key="1">
    <source>
        <dbReference type="SAM" id="Coils"/>
    </source>
</evidence>
<dbReference type="PANTHER" id="PTHR34645:SF1">
    <property type="entry name" value="GENE 136-RELATED"/>
    <property type="match status" value="1"/>
</dbReference>
<protein>
    <submittedName>
        <fullName evidence="2">Uncharacterized protein C6orf163</fullName>
    </submittedName>
</protein>
<feature type="non-terminal residue" evidence="2">
    <location>
        <position position="330"/>
    </location>
</feature>
<gene>
    <name evidence="2" type="ORF">N308_11590</name>
</gene>
<name>A0A093H8H0_STRCA</name>
<dbReference type="EMBL" id="KL206020">
    <property type="protein sequence ID" value="KFV77976.1"/>
    <property type="molecule type" value="Genomic_DNA"/>
</dbReference>
<dbReference type="InterPro" id="IPR038927">
    <property type="entry name" value="C6orf163"/>
</dbReference>
<proteinExistence type="predicted"/>
<feature type="coiled-coil region" evidence="1">
    <location>
        <begin position="125"/>
        <end position="152"/>
    </location>
</feature>
<dbReference type="AlphaFoldDB" id="A0A093H8H0"/>
<evidence type="ECO:0000313" key="2">
    <source>
        <dbReference type="EMBL" id="KFV77976.1"/>
    </source>
</evidence>
<dbReference type="Proteomes" id="UP000053584">
    <property type="component" value="Unassembled WGS sequence"/>
</dbReference>
<reference evidence="2 3" key="1">
    <citation type="submission" date="2014-04" db="EMBL/GenBank/DDBJ databases">
        <title>Genome evolution of avian class.</title>
        <authorList>
            <person name="Zhang G."/>
            <person name="Li C."/>
        </authorList>
    </citation>
    <scope>NUCLEOTIDE SEQUENCE [LARGE SCALE GENOMIC DNA]</scope>
    <source>
        <strain evidence="2">BGI_N308</strain>
    </source>
</reference>
<evidence type="ECO:0000313" key="3">
    <source>
        <dbReference type="Proteomes" id="UP000053584"/>
    </source>
</evidence>
<feature type="coiled-coil region" evidence="1">
    <location>
        <begin position="247"/>
        <end position="274"/>
    </location>
</feature>
<sequence length="330" mass="38192">MIRNPDFDSFVCCAICSKIISPPPSPATFYRIREYKPFKTRYYTHQDILEIGASIQQELHSKREAEIQEHMEKMKAELWSQAKMHTEDAVEKALKEAAANHNAFVQDLKQKHGKELREAVRKAKAEVQQAVVDEQKREVEAVEQRMAHRLQRALLERARGKAQAMAEARSQEKGAALNETAREQRKHLDQLKEADVLAEELYHKNIEQLKKEKSQAMNVALGIIQRKNRCETEKQLKEAESLHHHELEKVMITLEAAENQVKTLIQKLEKMTAWKDSLETEIQATRHAFQKYIDATFPNLSPGQAYFILPLRKAFQQTDTPKEAEESDKE</sequence>
<accession>A0A093H8H0</accession>
<dbReference type="PANTHER" id="PTHR34645">
    <property type="entry name" value="SIMILAR TO HYPOTHETICAL PROTEIN"/>
    <property type="match status" value="1"/>
</dbReference>
<keyword evidence="1" id="KW-0175">Coiled coil</keyword>